<dbReference type="InterPro" id="IPR032830">
    <property type="entry name" value="XPB/Ssl2_N"/>
</dbReference>
<name>A0A7I9UVC6_9ACTN</name>
<evidence type="ECO:0000313" key="2">
    <source>
        <dbReference type="EMBL" id="GED96902.1"/>
    </source>
</evidence>
<accession>A0A7I9UVC6</accession>
<keyword evidence="3" id="KW-1185">Reference proteome</keyword>
<sequence length="758" mass="79870">MAQRSDEELVALLVARPDLASPPPGGVNVLGQRALSSGSINRAGEELDLLHVAILEVLLGQSAGSHGKQARRAVSEATIRSALKGRATATQINAHLATLVDRALVWRDEAGLHIAGHTAAALPWRTRHVATDVATRTPEQWRERLDGLDDPARDVLTKLVTGPSVGTTNDAGPGADPTRPVPTLLAAGLISLVDPQTVEIEPTVAQMLRAEPPLRVDNLRPPALPDSAPTSATGRTDLTATAAGAAVELLREADDVLTSLGRLPAPELSSGGIGIRELRRIAKDTGLGAQRVGLIIELLGAHHLLDVGFPDPEPVRYDGERVWAPTIAADSWTHHSPARRWAGLATAWLGLDRRPWLIGERDVDGAVIGARGRVGDLTARRERRLVLDVLDVAGAGVAPTVDDLVSHLLWLRPRMRRRLTRHAVAQTLREATEVGLVAHGALTEIGRLVLSGPADEELVAAMDAALPEPVDHFLAQADLTLMVPGTMTPELAAEVALVADLESAGAASVYRVTEHSVRRALDAGRTGAELVALFTNHSRTPVPQSLTYLVEDVARRHGTLRVGVATAFVRCDDPAVMAAVLRSSEADALALRPLAPTVLVSPAPLRDVLDGLRAAGFAPAAEDSSGALVDVREAAVRITGQRRPPGRTGAAGTVASADQLESVVARMRAADAAAQQASTTGKGVRASGGGESVTALISLAMRTGRRLRVDYVDSHGKASRHVVKVQLLRAGRVIAAEAPSGDEVQLSVHRITTVELLD</sequence>
<evidence type="ECO:0000259" key="1">
    <source>
        <dbReference type="Pfam" id="PF13625"/>
    </source>
</evidence>
<proteinExistence type="predicted"/>
<comment type="caution">
    <text evidence="2">The sequence shown here is derived from an EMBL/GenBank/DDBJ whole genome shotgun (WGS) entry which is preliminary data.</text>
</comment>
<dbReference type="Pfam" id="PF13625">
    <property type="entry name" value="Helicase_C_3"/>
    <property type="match status" value="1"/>
</dbReference>
<feature type="domain" description="Helicase XPB/Ssl2 N-terminal" evidence="1">
    <location>
        <begin position="474"/>
        <end position="594"/>
    </location>
</feature>
<dbReference type="Proteomes" id="UP000444980">
    <property type="component" value="Unassembled WGS sequence"/>
</dbReference>
<evidence type="ECO:0000313" key="3">
    <source>
        <dbReference type="Proteomes" id="UP000444980"/>
    </source>
</evidence>
<dbReference type="EMBL" id="BJOU01000001">
    <property type="protein sequence ID" value="GED96902.1"/>
    <property type="molecule type" value="Genomic_DNA"/>
</dbReference>
<gene>
    <name evidence="2" type="ORF">nbrc107697_09410</name>
</gene>
<reference evidence="3" key="1">
    <citation type="submission" date="2019-06" db="EMBL/GenBank/DDBJ databases">
        <title>Gordonia isolated from sludge of a wastewater treatment plant.</title>
        <authorList>
            <person name="Tamura T."/>
            <person name="Aoyama K."/>
            <person name="Kang Y."/>
            <person name="Saito S."/>
            <person name="Akiyama N."/>
            <person name="Yazawa K."/>
            <person name="Gonoi T."/>
            <person name="Mikami Y."/>
        </authorList>
    </citation>
    <scope>NUCLEOTIDE SEQUENCE [LARGE SCALE GENOMIC DNA]</scope>
    <source>
        <strain evidence="3">NBRC 107697</strain>
    </source>
</reference>
<organism evidence="2 3">
    <name type="scientific">Gordonia crocea</name>
    <dbReference type="NCBI Taxonomy" id="589162"/>
    <lineage>
        <taxon>Bacteria</taxon>
        <taxon>Bacillati</taxon>
        <taxon>Actinomycetota</taxon>
        <taxon>Actinomycetes</taxon>
        <taxon>Mycobacteriales</taxon>
        <taxon>Gordoniaceae</taxon>
        <taxon>Gordonia</taxon>
    </lineage>
</organism>
<dbReference type="AlphaFoldDB" id="A0A7I9UVC6"/>
<protein>
    <recommendedName>
        <fullName evidence="1">Helicase XPB/Ssl2 N-terminal domain-containing protein</fullName>
    </recommendedName>
</protein>